<gene>
    <name evidence="2" type="ORF">FRX94_07780</name>
</gene>
<feature type="compositionally biased region" description="Basic and acidic residues" evidence="1">
    <location>
        <begin position="1"/>
        <end position="11"/>
    </location>
</feature>
<keyword evidence="3" id="KW-1185">Reference proteome</keyword>
<evidence type="ECO:0000313" key="2">
    <source>
        <dbReference type="EMBL" id="TWT24575.1"/>
    </source>
</evidence>
<dbReference type="Proteomes" id="UP000320791">
    <property type="component" value="Unassembled WGS sequence"/>
</dbReference>
<evidence type="ECO:0000313" key="3">
    <source>
        <dbReference type="Proteomes" id="UP000320791"/>
    </source>
</evidence>
<proteinExistence type="predicted"/>
<comment type="caution">
    <text evidence="2">The sequence shown here is derived from an EMBL/GenBank/DDBJ whole genome shotgun (WGS) entry which is preliminary data.</text>
</comment>
<name>A0A5C5UGV3_9CORY</name>
<evidence type="ECO:0000256" key="1">
    <source>
        <dbReference type="SAM" id="MobiDB-lite"/>
    </source>
</evidence>
<dbReference type="RefSeq" id="WP_146324566.1">
    <property type="nucleotide sequence ID" value="NZ_BAABLR010000020.1"/>
</dbReference>
<feature type="compositionally biased region" description="Polar residues" evidence="1">
    <location>
        <begin position="12"/>
        <end position="25"/>
    </location>
</feature>
<protein>
    <submittedName>
        <fullName evidence="2">Uncharacterized protein</fullName>
    </submittedName>
</protein>
<reference evidence="2 3" key="1">
    <citation type="submission" date="2019-08" db="EMBL/GenBank/DDBJ databases">
        <authorList>
            <person name="Lei W."/>
        </authorList>
    </citation>
    <scope>NUCLEOTIDE SEQUENCE [LARGE SCALE GENOMIC DNA]</scope>
    <source>
        <strain evidence="2 3">CCUG 58627</strain>
    </source>
</reference>
<dbReference type="AlphaFoldDB" id="A0A5C5UGV3"/>
<feature type="region of interest" description="Disordered" evidence="1">
    <location>
        <begin position="1"/>
        <end position="25"/>
    </location>
</feature>
<organism evidence="2 3">
    <name type="scientific">Corynebacterium canis</name>
    <dbReference type="NCBI Taxonomy" id="679663"/>
    <lineage>
        <taxon>Bacteria</taxon>
        <taxon>Bacillati</taxon>
        <taxon>Actinomycetota</taxon>
        <taxon>Actinomycetes</taxon>
        <taxon>Mycobacteriales</taxon>
        <taxon>Corynebacteriaceae</taxon>
        <taxon>Corynebacterium</taxon>
    </lineage>
</organism>
<sequence length="69" mass="7221">MGPFCAEKEVNTRSAARSNPQVTPLTPTPLIDAAPCPLASAPTVRATYGGRRFGNSWLSWAFGIFPGGG</sequence>
<accession>A0A5C5UGV3</accession>
<dbReference type="EMBL" id="VOHM01000015">
    <property type="protein sequence ID" value="TWT24575.1"/>
    <property type="molecule type" value="Genomic_DNA"/>
</dbReference>